<dbReference type="InterPro" id="IPR004276">
    <property type="entry name" value="GlycoTrans_28_N"/>
</dbReference>
<evidence type="ECO:0000256" key="6">
    <source>
        <dbReference type="ARBA" id="ARBA00022984"/>
    </source>
</evidence>
<keyword evidence="9 10" id="KW-0961">Cell wall biogenesis/degradation</keyword>
<comment type="similarity">
    <text evidence="10">Belongs to the glycosyltransferase 28 family. MurG subfamily.</text>
</comment>
<evidence type="ECO:0000256" key="5">
    <source>
        <dbReference type="ARBA" id="ARBA00022960"/>
    </source>
</evidence>
<keyword evidence="6 10" id="KW-0573">Peptidoglycan synthesis</keyword>
<accession>A0A9D2AQ68</accession>
<dbReference type="Pfam" id="PF04101">
    <property type="entry name" value="Glyco_tran_28_C"/>
    <property type="match status" value="1"/>
</dbReference>
<feature type="binding site" evidence="10">
    <location>
        <position position="287"/>
    </location>
    <ligand>
        <name>UDP-N-acetyl-alpha-D-glucosamine</name>
        <dbReference type="ChEBI" id="CHEBI:57705"/>
    </ligand>
</feature>
<dbReference type="InterPro" id="IPR007235">
    <property type="entry name" value="Glyco_trans_28_C"/>
</dbReference>
<comment type="caution">
    <text evidence="13">The sequence shown here is derived from an EMBL/GenBank/DDBJ whole genome shotgun (WGS) entry which is preliminary data.</text>
</comment>
<dbReference type="EMBL" id="DXFD01000011">
    <property type="protein sequence ID" value="HIX46207.1"/>
    <property type="molecule type" value="Genomic_DNA"/>
</dbReference>
<evidence type="ECO:0000256" key="3">
    <source>
        <dbReference type="ARBA" id="ARBA00022676"/>
    </source>
</evidence>
<protein>
    <recommendedName>
        <fullName evidence="10">UDP-N-acetylglucosamine--N-acetylmuramyl-(pentapeptide) pyrophosphoryl-undecaprenol N-acetylglucosamine transferase</fullName>
        <ecNumber evidence="10">2.4.1.227</ecNumber>
    </recommendedName>
    <alternativeName>
        <fullName evidence="10">Undecaprenyl-PP-MurNAc-pentapeptide-UDPGlcNAc GlcNAc transferase</fullName>
    </alternativeName>
</protein>
<dbReference type="SUPFAM" id="SSF53756">
    <property type="entry name" value="UDP-Glycosyltransferase/glycogen phosphorylase"/>
    <property type="match status" value="1"/>
</dbReference>
<evidence type="ECO:0000256" key="9">
    <source>
        <dbReference type="ARBA" id="ARBA00023316"/>
    </source>
</evidence>
<dbReference type="HAMAP" id="MF_00033">
    <property type="entry name" value="MurG"/>
    <property type="match status" value="1"/>
</dbReference>
<dbReference type="AlphaFoldDB" id="A0A9D2AQ68"/>
<keyword evidence="7 10" id="KW-0472">Membrane</keyword>
<feature type="binding site" evidence="10">
    <location>
        <begin position="16"/>
        <end position="18"/>
    </location>
    <ligand>
        <name>UDP-N-acetyl-alpha-D-glucosamine</name>
        <dbReference type="ChEBI" id="CHEBI:57705"/>
    </ligand>
</feature>
<dbReference type="GO" id="GO:0009252">
    <property type="term" value="P:peptidoglycan biosynthetic process"/>
    <property type="evidence" value="ECO:0007669"/>
    <property type="project" value="UniProtKB-UniRule"/>
</dbReference>
<dbReference type="GO" id="GO:0005975">
    <property type="term" value="P:carbohydrate metabolic process"/>
    <property type="evidence" value="ECO:0007669"/>
    <property type="project" value="InterPro"/>
</dbReference>
<evidence type="ECO:0000256" key="10">
    <source>
        <dbReference type="HAMAP-Rule" id="MF_00033"/>
    </source>
</evidence>
<comment type="function">
    <text evidence="10">Cell wall formation. Catalyzes the transfer of a GlcNAc subunit on undecaprenyl-pyrophosphoryl-MurNAc-pentapeptide (lipid intermediate I) to form undecaprenyl-pyrophosphoryl-MurNAc-(pentapeptide)GlcNAc (lipid intermediate II).</text>
</comment>
<reference evidence="13" key="1">
    <citation type="journal article" date="2021" name="PeerJ">
        <title>Extensive microbial diversity within the chicken gut microbiome revealed by metagenomics and culture.</title>
        <authorList>
            <person name="Gilroy R."/>
            <person name="Ravi A."/>
            <person name="Getino M."/>
            <person name="Pursley I."/>
            <person name="Horton D.L."/>
            <person name="Alikhan N.F."/>
            <person name="Baker D."/>
            <person name="Gharbi K."/>
            <person name="Hall N."/>
            <person name="Watson M."/>
            <person name="Adriaenssens E.M."/>
            <person name="Foster-Nyarko E."/>
            <person name="Jarju S."/>
            <person name="Secka A."/>
            <person name="Antonio M."/>
            <person name="Oren A."/>
            <person name="Chaudhuri R.R."/>
            <person name="La Ragione R."/>
            <person name="Hildebrand F."/>
            <person name="Pallen M.J."/>
        </authorList>
    </citation>
    <scope>NUCLEOTIDE SEQUENCE</scope>
    <source>
        <strain evidence="13">26628</strain>
    </source>
</reference>
<keyword evidence="4 10" id="KW-0808">Transferase</keyword>
<dbReference type="PANTHER" id="PTHR21015">
    <property type="entry name" value="UDP-N-ACETYLGLUCOSAMINE--N-ACETYLMURAMYL-(PENTAPEPTIDE) PYROPHOSPHORYL-UNDECAPRENOL N-ACETYLGLUCOSAMINE TRANSFERASE 1"/>
    <property type="match status" value="1"/>
</dbReference>
<dbReference type="GO" id="GO:0008360">
    <property type="term" value="P:regulation of cell shape"/>
    <property type="evidence" value="ECO:0007669"/>
    <property type="project" value="UniProtKB-KW"/>
</dbReference>
<organism evidence="13 14">
    <name type="scientific">Candidatus Borkfalkia faecigallinarum</name>
    <dbReference type="NCBI Taxonomy" id="2838509"/>
    <lineage>
        <taxon>Bacteria</taxon>
        <taxon>Bacillati</taxon>
        <taxon>Bacillota</taxon>
        <taxon>Clostridia</taxon>
        <taxon>Christensenellales</taxon>
        <taxon>Christensenellaceae</taxon>
        <taxon>Candidatus Borkfalkia</taxon>
    </lineage>
</organism>
<evidence type="ECO:0000256" key="4">
    <source>
        <dbReference type="ARBA" id="ARBA00022679"/>
    </source>
</evidence>
<dbReference type="InterPro" id="IPR006009">
    <property type="entry name" value="GlcNAc_MurG"/>
</dbReference>
<dbReference type="GO" id="GO:0005886">
    <property type="term" value="C:plasma membrane"/>
    <property type="evidence" value="ECO:0007669"/>
    <property type="project" value="UniProtKB-SubCell"/>
</dbReference>
<feature type="domain" description="Glycosyltransferase family 28 N-terminal" evidence="11">
    <location>
        <begin position="10"/>
        <end position="144"/>
    </location>
</feature>
<dbReference type="Gene3D" id="3.40.50.2000">
    <property type="entry name" value="Glycogen Phosphorylase B"/>
    <property type="match status" value="2"/>
</dbReference>
<evidence type="ECO:0000313" key="14">
    <source>
        <dbReference type="Proteomes" id="UP000824249"/>
    </source>
</evidence>
<evidence type="ECO:0000256" key="7">
    <source>
        <dbReference type="ARBA" id="ARBA00023136"/>
    </source>
</evidence>
<comment type="subcellular location">
    <subcellularLocation>
        <location evidence="10">Cell membrane</location>
        <topology evidence="10">Peripheral membrane protein</topology>
        <orientation evidence="10">Cytoplasmic side</orientation>
    </subcellularLocation>
</comment>
<feature type="domain" description="Glycosyl transferase family 28 C-terminal" evidence="12">
    <location>
        <begin position="189"/>
        <end position="325"/>
    </location>
</feature>
<comment type="pathway">
    <text evidence="10">Cell wall biogenesis; peptidoglycan biosynthesis.</text>
</comment>
<comment type="caution">
    <text evidence="10">Lacks conserved residue(s) required for the propagation of feature annotation.</text>
</comment>
<dbReference type="PANTHER" id="PTHR21015:SF27">
    <property type="entry name" value="UDP-N-ACETYLGLUCOSAMINE--N-ACETYLMURAMYL-(PENTAPEPTIDE) PYROPHOSPHORYL-UNDECAPRENOL N-ACETYLGLUCOSAMINE TRANSFERASE"/>
    <property type="match status" value="1"/>
</dbReference>
<name>A0A9D2AQ68_9FIRM</name>
<keyword evidence="1 10" id="KW-1003">Cell membrane</keyword>
<dbReference type="Pfam" id="PF03033">
    <property type="entry name" value="Glyco_transf_28"/>
    <property type="match status" value="1"/>
</dbReference>
<dbReference type="GO" id="GO:0071555">
    <property type="term" value="P:cell wall organization"/>
    <property type="evidence" value="ECO:0007669"/>
    <property type="project" value="UniProtKB-KW"/>
</dbReference>
<dbReference type="GO" id="GO:0051301">
    <property type="term" value="P:cell division"/>
    <property type="evidence" value="ECO:0007669"/>
    <property type="project" value="UniProtKB-KW"/>
</dbReference>
<keyword evidence="3 10" id="KW-0328">Glycosyltransferase</keyword>
<dbReference type="Proteomes" id="UP000824249">
    <property type="component" value="Unassembled WGS sequence"/>
</dbReference>
<dbReference type="EC" id="2.4.1.227" evidence="10"/>
<feature type="binding site" evidence="10">
    <location>
        <position position="165"/>
    </location>
    <ligand>
        <name>UDP-N-acetyl-alpha-D-glucosamine</name>
        <dbReference type="ChEBI" id="CHEBI:57705"/>
    </ligand>
</feature>
<comment type="catalytic activity">
    <reaction evidence="10">
        <text>di-trans,octa-cis-undecaprenyl diphospho-N-acetyl-alpha-D-muramoyl-L-alanyl-D-glutamyl-meso-2,6-diaminopimeloyl-D-alanyl-D-alanine + UDP-N-acetyl-alpha-D-glucosamine = di-trans,octa-cis-undecaprenyl diphospho-[N-acetyl-alpha-D-glucosaminyl-(1-&gt;4)]-N-acetyl-alpha-D-muramoyl-L-alanyl-D-glutamyl-meso-2,6-diaminopimeloyl-D-alanyl-D-alanine + UDP + H(+)</text>
        <dbReference type="Rhea" id="RHEA:31227"/>
        <dbReference type="ChEBI" id="CHEBI:15378"/>
        <dbReference type="ChEBI" id="CHEBI:57705"/>
        <dbReference type="ChEBI" id="CHEBI:58223"/>
        <dbReference type="ChEBI" id="CHEBI:61387"/>
        <dbReference type="ChEBI" id="CHEBI:61388"/>
        <dbReference type="EC" id="2.4.1.227"/>
    </reaction>
</comment>
<reference evidence="13" key="2">
    <citation type="submission" date="2021-04" db="EMBL/GenBank/DDBJ databases">
        <authorList>
            <person name="Gilroy R."/>
        </authorList>
    </citation>
    <scope>NUCLEOTIDE SEQUENCE</scope>
    <source>
        <strain evidence="13">26628</strain>
    </source>
</reference>
<keyword evidence="8 10" id="KW-0131">Cell cycle</keyword>
<keyword evidence="2 10" id="KW-0132">Cell division</keyword>
<dbReference type="GO" id="GO:0050511">
    <property type="term" value="F:undecaprenyldiphospho-muramoylpentapeptide beta-N-acetylglucosaminyltransferase activity"/>
    <property type="evidence" value="ECO:0007669"/>
    <property type="project" value="UniProtKB-UniRule"/>
</dbReference>
<gene>
    <name evidence="10" type="primary">murG</name>
    <name evidence="13" type="ORF">H9737_00775</name>
</gene>
<dbReference type="CDD" id="cd03785">
    <property type="entry name" value="GT28_MurG"/>
    <property type="match status" value="1"/>
</dbReference>
<evidence type="ECO:0000256" key="2">
    <source>
        <dbReference type="ARBA" id="ARBA00022618"/>
    </source>
</evidence>
<sequence>MEVFAVQTLILTGGGSAGHVVPNLALAPELRKHFRLAYIGTDGIEKKLAERAGIPFYAIPAAKLIRGSVRANLSLPLRFRASVRAAKQALREAGADVVFSKGGYVALPVVWAAAALGIPAVTHESDRTPGLANKLIARRCAAALTSFPETAKLLRGGVFTGPPIRRELFAGNRAQALYKYGFSGEKPVLLAFGGGSGSAALNRALEGALPALLPRCDVLHIRGRASESEGRRAGYVPLAYEPDMASAYACADYVLARAGSNTVFEVLALRKCALFVPLENRRSRGDQAQNAAYFERQGLCRVLHERDLTPARLSGALRALAADAALKRRLAEADFTDGNRAIVAAILRAAHETDGDLCHA</sequence>
<evidence type="ECO:0000256" key="8">
    <source>
        <dbReference type="ARBA" id="ARBA00023306"/>
    </source>
</evidence>
<keyword evidence="5 10" id="KW-0133">Cell shape</keyword>
<evidence type="ECO:0000256" key="1">
    <source>
        <dbReference type="ARBA" id="ARBA00022475"/>
    </source>
</evidence>
<evidence type="ECO:0000259" key="11">
    <source>
        <dbReference type="Pfam" id="PF03033"/>
    </source>
</evidence>
<evidence type="ECO:0000313" key="13">
    <source>
        <dbReference type="EMBL" id="HIX46207.1"/>
    </source>
</evidence>
<evidence type="ECO:0000259" key="12">
    <source>
        <dbReference type="Pfam" id="PF04101"/>
    </source>
</evidence>
<proteinExistence type="inferred from homology"/>